<dbReference type="EMBL" id="CCSB01000001">
    <property type="protein sequence ID" value="CDZ76175.1"/>
    <property type="molecule type" value="Genomic_DNA"/>
</dbReference>
<gene>
    <name evidence="3" type="ORF">BN59_00441</name>
</gene>
<evidence type="ECO:0000256" key="2">
    <source>
        <dbReference type="HAMAP-Rule" id="MF_00048"/>
    </source>
</evidence>
<dbReference type="CDD" id="cd20736">
    <property type="entry name" value="PoNe_Nuclease"/>
    <property type="match status" value="1"/>
</dbReference>
<dbReference type="InterPro" id="IPR011335">
    <property type="entry name" value="Restrct_endonuc-II-like"/>
</dbReference>
<dbReference type="PANTHER" id="PTHR34039:SF1">
    <property type="entry name" value="UPF0102 PROTEIN YRAN"/>
    <property type="match status" value="1"/>
</dbReference>
<dbReference type="PANTHER" id="PTHR34039">
    <property type="entry name" value="UPF0102 PROTEIN YRAN"/>
    <property type="match status" value="1"/>
</dbReference>
<accession>A0A078KP61</accession>
<dbReference type="STRING" id="1034943.BN59_00441"/>
<dbReference type="NCBIfam" id="NF009150">
    <property type="entry name" value="PRK12497.1-3"/>
    <property type="match status" value="1"/>
</dbReference>
<keyword evidence="4" id="KW-1185">Reference proteome</keyword>
<reference evidence="3 4" key="1">
    <citation type="submission" date="2014-06" db="EMBL/GenBank/DDBJ databases">
        <authorList>
            <person name="Urmite Genomes Urmite Genomes"/>
        </authorList>
    </citation>
    <scope>NUCLEOTIDE SEQUENCE [LARGE SCALE GENOMIC DNA]</scope>
</reference>
<dbReference type="eggNOG" id="COG0792">
    <property type="taxonomic scope" value="Bacteria"/>
</dbReference>
<evidence type="ECO:0000313" key="3">
    <source>
        <dbReference type="EMBL" id="CDZ76175.1"/>
    </source>
</evidence>
<dbReference type="RefSeq" id="WP_043872766.1">
    <property type="nucleotide sequence ID" value="NZ_CCVW01000001.1"/>
</dbReference>
<organism evidence="3 4">
    <name type="scientific">Legionella massiliensis</name>
    <dbReference type="NCBI Taxonomy" id="1034943"/>
    <lineage>
        <taxon>Bacteria</taxon>
        <taxon>Pseudomonadati</taxon>
        <taxon>Pseudomonadota</taxon>
        <taxon>Gammaproteobacteria</taxon>
        <taxon>Legionellales</taxon>
        <taxon>Legionellaceae</taxon>
        <taxon>Legionella</taxon>
    </lineage>
</organism>
<dbReference type="InterPro" id="IPR003509">
    <property type="entry name" value="UPF0102_YraN-like"/>
</dbReference>
<proteinExistence type="inferred from homology"/>
<dbReference type="Pfam" id="PF02021">
    <property type="entry name" value="UPF0102"/>
    <property type="match status" value="1"/>
</dbReference>
<dbReference type="InterPro" id="IPR011856">
    <property type="entry name" value="tRNA_endonuc-like_dom_sf"/>
</dbReference>
<dbReference type="AlphaFoldDB" id="A0A078KP61"/>
<name>A0A078KP61_9GAMM</name>
<dbReference type="OrthoDB" id="9794876at2"/>
<sequence>MSLKIGFAAEQQARNYLVAQGLQWIESNYRCRWGEIDLIMRENNYLVFVEVRARASNSFGGALASVSYSKQQKLIKAATTYMLLKNILDKQPVRFDVLGFEGPESQIQWIKNAFDLSF</sequence>
<dbReference type="HAMAP" id="MF_00048">
    <property type="entry name" value="UPF0102"/>
    <property type="match status" value="1"/>
</dbReference>
<comment type="similarity">
    <text evidence="1 2">Belongs to the UPF0102 family.</text>
</comment>
<dbReference type="Gene3D" id="3.40.1350.10">
    <property type="match status" value="1"/>
</dbReference>
<dbReference type="GO" id="GO:0003676">
    <property type="term" value="F:nucleic acid binding"/>
    <property type="evidence" value="ECO:0007669"/>
    <property type="project" value="InterPro"/>
</dbReference>
<dbReference type="Proteomes" id="UP000044071">
    <property type="component" value="Unassembled WGS sequence"/>
</dbReference>
<protein>
    <recommendedName>
        <fullName evidence="2">UPF0102 protein BN59_00441</fullName>
    </recommendedName>
</protein>
<dbReference type="SUPFAM" id="SSF52980">
    <property type="entry name" value="Restriction endonuclease-like"/>
    <property type="match status" value="1"/>
</dbReference>
<evidence type="ECO:0000313" key="4">
    <source>
        <dbReference type="Proteomes" id="UP000044071"/>
    </source>
</evidence>
<evidence type="ECO:0000256" key="1">
    <source>
        <dbReference type="ARBA" id="ARBA00006738"/>
    </source>
</evidence>
<dbReference type="NCBIfam" id="TIGR00252">
    <property type="entry name" value="YraN family protein"/>
    <property type="match status" value="1"/>
</dbReference>